<evidence type="ECO:0000313" key="1">
    <source>
        <dbReference type="EMBL" id="MBB5619289.1"/>
    </source>
</evidence>
<evidence type="ECO:0000313" key="2">
    <source>
        <dbReference type="Proteomes" id="UP000537718"/>
    </source>
</evidence>
<dbReference type="Proteomes" id="UP000537718">
    <property type="component" value="Unassembled WGS sequence"/>
</dbReference>
<dbReference type="NCBIfam" id="TIGR00278">
    <property type="entry name" value="membrane protein insertion efficiency factor YidD"/>
    <property type="match status" value="1"/>
</dbReference>
<accession>A0A7W8YP83</accession>
<dbReference type="AlphaFoldDB" id="A0A7W8YP83"/>
<sequence>MEILLILVIRFYWYIFPESKRRRCIFRTSCSQHVYQTAKKEGFHEGLKALRFRFLNCRNGFHIFENPVDGRKSMILQNGQVLTEDEISERFIKRS</sequence>
<gene>
    <name evidence="1" type="ORF">HDE69_000325</name>
</gene>
<dbReference type="Pfam" id="PF01809">
    <property type="entry name" value="YidD"/>
    <property type="match status" value="1"/>
</dbReference>
<reference evidence="1 2" key="1">
    <citation type="submission" date="2020-08" db="EMBL/GenBank/DDBJ databases">
        <title>Genomic Encyclopedia of Type Strains, Phase IV (KMG-V): Genome sequencing to study the core and pangenomes of soil and plant-associated prokaryotes.</title>
        <authorList>
            <person name="Whitman W."/>
        </authorList>
    </citation>
    <scope>NUCLEOTIDE SEQUENCE [LARGE SCALE GENOMIC DNA]</scope>
    <source>
        <strain evidence="1 2">MP7CTX6</strain>
    </source>
</reference>
<proteinExistence type="predicted"/>
<comment type="caution">
    <text evidence="1">The sequence shown here is derived from an EMBL/GenBank/DDBJ whole genome shotgun (WGS) entry which is preliminary data.</text>
</comment>
<dbReference type="EMBL" id="JACHCF010000001">
    <property type="protein sequence ID" value="MBB5619289.1"/>
    <property type="molecule type" value="Genomic_DNA"/>
</dbReference>
<evidence type="ECO:0008006" key="3">
    <source>
        <dbReference type="Google" id="ProtNLM"/>
    </source>
</evidence>
<name>A0A7W8YP83_9SPHI</name>
<dbReference type="SMART" id="SM01234">
    <property type="entry name" value="Haemolytic"/>
    <property type="match status" value="1"/>
</dbReference>
<protein>
    <recommendedName>
        <fullName evidence="3">Membrane protein insertion efficiency factor YidD</fullName>
    </recommendedName>
</protein>
<organism evidence="1 2">
    <name type="scientific">Pedobacter cryoconitis</name>
    <dbReference type="NCBI Taxonomy" id="188932"/>
    <lineage>
        <taxon>Bacteria</taxon>
        <taxon>Pseudomonadati</taxon>
        <taxon>Bacteroidota</taxon>
        <taxon>Sphingobacteriia</taxon>
        <taxon>Sphingobacteriales</taxon>
        <taxon>Sphingobacteriaceae</taxon>
        <taxon>Pedobacter</taxon>
    </lineage>
</organism>
<dbReference type="InterPro" id="IPR002696">
    <property type="entry name" value="Membr_insert_effic_factor_YidD"/>
</dbReference>
<dbReference type="RefSeq" id="WP_183865448.1">
    <property type="nucleotide sequence ID" value="NZ_JACHCF010000001.1"/>
</dbReference>